<feature type="compositionally biased region" description="Basic and acidic residues" evidence="1">
    <location>
        <begin position="60"/>
        <end position="87"/>
    </location>
</feature>
<evidence type="ECO:0000313" key="3">
    <source>
        <dbReference type="Proteomes" id="UP001620626"/>
    </source>
</evidence>
<feature type="compositionally biased region" description="Basic and acidic residues" evidence="1">
    <location>
        <begin position="95"/>
        <end position="116"/>
    </location>
</feature>
<feature type="compositionally biased region" description="Basic and acidic residues" evidence="1">
    <location>
        <begin position="267"/>
        <end position="289"/>
    </location>
</feature>
<dbReference type="SUPFAM" id="SSF50978">
    <property type="entry name" value="WD40 repeat-like"/>
    <property type="match status" value="1"/>
</dbReference>
<dbReference type="PANTHER" id="PTHR16022">
    <property type="entry name" value="WD REPEAT DOMAIN 60"/>
    <property type="match status" value="1"/>
</dbReference>
<evidence type="ECO:0000256" key="1">
    <source>
        <dbReference type="SAM" id="MobiDB-lite"/>
    </source>
</evidence>
<sequence>MSSSDRRRKLTEKPSETNRKISSKDKGSTKVSEKEDKRSKKEKTMTEKEKGDKRTKKTDKKKEKSKEEGEGGGEEEKKKREEKEQQNGRKKSKKEPKEGQKEAKKEKQQEQQKYEQYEDDFEQYESDFDEEADEVDGNEEEEKEQKIDINEAEKDGQESREDEKEADDDPVKSSLLLRRIAESGKLRTKEFGKEVRTEVRREVNFDDERTSEDLQLHSRSGQSEAKNGERAANLMDFYMELVGKREGKAQAFTQMPEHRLTIGTQTERAENETKETQRSGDGTEEKSAEKGGQQNAKHWAEGSKSGGTRRLNIFLKAVEHLVDGVLSLAHTSATDHRPMLQHNSNLAFSSRFSAFSLSNAFFKEGRLCAMAVKDPHTIAAVLFVPKSDDLRLHRKSFVAEFTLESPELQPQRFLRCEQEVTVFRYAPDNFSAAFAGLKDGSILAWDLLADERSSQRMILAKGATSTPPSESAAFTKSHLSVLLPCFDTAFCSLSSNSQGDARSRATIGTKQQRHRHFRSTAIGGTDGTEMPSAIVAMEIFDNEVKAPGVLAQLVTLSESGTVRWWTALDNQQQRVSSADFDSADQSPYEDRQQIKMVPLFATKCFGGRLKIAGAFATCMALGTKGKVLVGTSAGQIVSIGRGGGAENECMNYSSGTTEGAECEEIVNIRPCPSENGIFAVITSKRLLFFEQSVLVNLWKQKRDTERLQSSECDLRGELKAKVRGTMAWNDRKGSAFVAFLLSNDQIQVHCLEKGHSSDNKNATAHFIEKIRSKNTILL</sequence>
<feature type="compositionally biased region" description="Basic residues" evidence="1">
    <location>
        <begin position="1"/>
        <end position="10"/>
    </location>
</feature>
<evidence type="ECO:0000313" key="2">
    <source>
        <dbReference type="EMBL" id="KAL3117063.1"/>
    </source>
</evidence>
<name>A0ABD2LP91_9BILA</name>
<feature type="compositionally biased region" description="Basic and acidic residues" evidence="1">
    <location>
        <begin position="11"/>
        <end position="52"/>
    </location>
</feature>
<accession>A0ABD2LP91</accession>
<gene>
    <name evidence="2" type="ORF">niasHT_007466</name>
</gene>
<feature type="region of interest" description="Disordered" evidence="1">
    <location>
        <begin position="199"/>
        <end position="228"/>
    </location>
</feature>
<feature type="region of interest" description="Disordered" evidence="1">
    <location>
        <begin position="261"/>
        <end position="304"/>
    </location>
</feature>
<proteinExistence type="predicted"/>
<keyword evidence="3" id="KW-1185">Reference proteome</keyword>
<dbReference type="Proteomes" id="UP001620626">
    <property type="component" value="Unassembled WGS sequence"/>
</dbReference>
<comment type="caution">
    <text evidence="2">The sequence shown here is derived from an EMBL/GenBank/DDBJ whole genome shotgun (WGS) entry which is preliminary data.</text>
</comment>
<reference evidence="2 3" key="1">
    <citation type="submission" date="2024-10" db="EMBL/GenBank/DDBJ databases">
        <authorList>
            <person name="Kim D."/>
        </authorList>
    </citation>
    <scope>NUCLEOTIDE SEQUENCE [LARGE SCALE GENOMIC DNA]</scope>
    <source>
        <strain evidence="2">BH-2024</strain>
    </source>
</reference>
<feature type="region of interest" description="Disordered" evidence="1">
    <location>
        <begin position="1"/>
        <end position="177"/>
    </location>
</feature>
<dbReference type="AlphaFoldDB" id="A0ABD2LP91"/>
<protein>
    <submittedName>
        <fullName evidence="2">Uncharacterized protein</fullName>
    </submittedName>
</protein>
<dbReference type="InterPro" id="IPR042505">
    <property type="entry name" value="DYNC2I1"/>
</dbReference>
<feature type="compositionally biased region" description="Basic and acidic residues" evidence="1">
    <location>
        <begin position="199"/>
        <end position="216"/>
    </location>
</feature>
<dbReference type="InterPro" id="IPR036322">
    <property type="entry name" value="WD40_repeat_dom_sf"/>
</dbReference>
<dbReference type="PANTHER" id="PTHR16022:SF0">
    <property type="entry name" value="CYTOPLASMIC DYNEIN 2 INTERMEDIATE CHAIN 1"/>
    <property type="match status" value="1"/>
</dbReference>
<dbReference type="EMBL" id="JBICBT010000334">
    <property type="protein sequence ID" value="KAL3117063.1"/>
    <property type="molecule type" value="Genomic_DNA"/>
</dbReference>
<feature type="compositionally biased region" description="Acidic residues" evidence="1">
    <location>
        <begin position="117"/>
        <end position="142"/>
    </location>
</feature>
<organism evidence="2 3">
    <name type="scientific">Heterodera trifolii</name>
    <dbReference type="NCBI Taxonomy" id="157864"/>
    <lineage>
        <taxon>Eukaryota</taxon>
        <taxon>Metazoa</taxon>
        <taxon>Ecdysozoa</taxon>
        <taxon>Nematoda</taxon>
        <taxon>Chromadorea</taxon>
        <taxon>Rhabditida</taxon>
        <taxon>Tylenchina</taxon>
        <taxon>Tylenchomorpha</taxon>
        <taxon>Tylenchoidea</taxon>
        <taxon>Heteroderidae</taxon>
        <taxon>Heteroderinae</taxon>
        <taxon>Heterodera</taxon>
    </lineage>
</organism>
<feature type="compositionally biased region" description="Basic and acidic residues" evidence="1">
    <location>
        <begin position="143"/>
        <end position="163"/>
    </location>
</feature>